<reference evidence="5" key="1">
    <citation type="submission" date="2016-09" db="EMBL/GenBank/DDBJ databases">
        <authorList>
            <person name="Varghese N."/>
            <person name="Submissions S."/>
        </authorList>
    </citation>
    <scope>NUCLEOTIDE SEQUENCE [LARGE SCALE GENOMIC DNA]</scope>
    <source>
        <strain evidence="5">ANC 4422</strain>
    </source>
</reference>
<dbReference type="EMBL" id="FMYL01000001">
    <property type="protein sequence ID" value="SDB80981.1"/>
    <property type="molecule type" value="Genomic_DNA"/>
</dbReference>
<feature type="transmembrane region" description="Helical" evidence="2">
    <location>
        <begin position="136"/>
        <end position="156"/>
    </location>
</feature>
<dbReference type="STRING" id="1219383.SAMN05421733_10152"/>
<keyword evidence="2" id="KW-1133">Transmembrane helix</keyword>
<dbReference type="RefSeq" id="WP_092746329.1">
    <property type="nucleotide sequence ID" value="NZ_FMYL01000001.1"/>
</dbReference>
<name>A0A1G6GG53_9GAMM</name>
<dbReference type="PANTHER" id="PTHR34475">
    <property type="match status" value="1"/>
</dbReference>
<protein>
    <submittedName>
        <fullName evidence="4">Protein RodZ, contains Xre-like HTH and DUF4115 domains</fullName>
    </submittedName>
</protein>
<dbReference type="GO" id="GO:0003677">
    <property type="term" value="F:DNA binding"/>
    <property type="evidence" value="ECO:0007669"/>
    <property type="project" value="InterPro"/>
</dbReference>
<feature type="domain" description="Cytoskeleton protein RodZ-like C-terminal" evidence="3">
    <location>
        <begin position="191"/>
        <end position="258"/>
    </location>
</feature>
<dbReference type="OrthoDB" id="9790252at2"/>
<organism evidence="4 5">
    <name type="scientific">Acinetobacter boissieri</name>
    <dbReference type="NCBI Taxonomy" id="1219383"/>
    <lineage>
        <taxon>Bacteria</taxon>
        <taxon>Pseudomonadati</taxon>
        <taxon>Pseudomonadota</taxon>
        <taxon>Gammaproteobacteria</taxon>
        <taxon>Moraxellales</taxon>
        <taxon>Moraxellaceae</taxon>
        <taxon>Acinetobacter</taxon>
    </lineage>
</organism>
<gene>
    <name evidence="4" type="ORF">SAMN05421733_10152</name>
</gene>
<dbReference type="InterPro" id="IPR050400">
    <property type="entry name" value="Bact_Cytoskel_RodZ"/>
</dbReference>
<dbReference type="Gene3D" id="1.10.260.40">
    <property type="entry name" value="lambda repressor-like DNA-binding domains"/>
    <property type="match status" value="1"/>
</dbReference>
<feature type="region of interest" description="Disordered" evidence="1">
    <location>
        <begin position="1"/>
        <end position="23"/>
    </location>
</feature>
<proteinExistence type="predicted"/>
<dbReference type="InterPro" id="IPR010982">
    <property type="entry name" value="Lambda_DNA-bd_dom_sf"/>
</dbReference>
<dbReference type="Proteomes" id="UP000242501">
    <property type="component" value="Unassembled WGS sequence"/>
</dbReference>
<feature type="compositionally biased region" description="Polar residues" evidence="1">
    <location>
        <begin position="1"/>
        <end position="22"/>
    </location>
</feature>
<keyword evidence="5" id="KW-1185">Reference proteome</keyword>
<evidence type="ECO:0000313" key="5">
    <source>
        <dbReference type="Proteomes" id="UP000242501"/>
    </source>
</evidence>
<dbReference type="PANTHER" id="PTHR34475:SF1">
    <property type="entry name" value="CYTOSKELETON PROTEIN RODZ"/>
    <property type="match status" value="1"/>
</dbReference>
<evidence type="ECO:0000256" key="1">
    <source>
        <dbReference type="SAM" id="MobiDB-lite"/>
    </source>
</evidence>
<dbReference type="Pfam" id="PF13413">
    <property type="entry name" value="HTH_25"/>
    <property type="match status" value="1"/>
</dbReference>
<keyword evidence="2" id="KW-0812">Transmembrane</keyword>
<dbReference type="Pfam" id="PF13464">
    <property type="entry name" value="RodZ_C"/>
    <property type="match status" value="1"/>
</dbReference>
<dbReference type="AlphaFoldDB" id="A0A1G6GG53"/>
<evidence type="ECO:0000256" key="2">
    <source>
        <dbReference type="SAM" id="Phobius"/>
    </source>
</evidence>
<keyword evidence="2" id="KW-0472">Membrane</keyword>
<evidence type="ECO:0000259" key="3">
    <source>
        <dbReference type="Pfam" id="PF13464"/>
    </source>
</evidence>
<dbReference type="InterPro" id="IPR025194">
    <property type="entry name" value="RodZ-like_C"/>
</dbReference>
<accession>A0A1G6GG53</accession>
<sequence>MEVNPNSQQSAGTQSSSNNLDNIQRPGEYLRHVRLQKKYELADVSQALNMPVRTLEALEKDEYTALPEPTFIKGYYRTYARYLNVDASMIIQRFDEIYQKDTGFNAEHALNDSPIKIMGKLPGSNSSRNRKWLKRITILAIVVVLIWVAIVAAQNWSNKKKQEQGVAANSSNVQVLSLNQDEAVSGDKLEIKISEPTSLNIIDSTGKVLAKGRQTQDLMLNGQSPFQIQLSDAKAVSLNLNGEAISLSPYTVNGKADFRLSR</sequence>
<evidence type="ECO:0000313" key="4">
    <source>
        <dbReference type="EMBL" id="SDB80981.1"/>
    </source>
</evidence>